<keyword evidence="3" id="KW-1185">Reference proteome</keyword>
<comment type="caution">
    <text evidence="2">The sequence shown here is derived from an EMBL/GenBank/DDBJ whole genome shotgun (WGS) entry which is preliminary data.</text>
</comment>
<dbReference type="InterPro" id="IPR024264">
    <property type="entry name" value="DUF3786"/>
</dbReference>
<sequence>MANYNLQAAYEVAVDKLGKKSPREIAVNSDTLYDEATNTFKVKYINEDYLVTYPDGKIKFADKDGEIPLNVQILILHYLVTANGAPLQNRLISFKELPDGAIYIEPFTRRAVSPMLSAFGKNPEAFAELAEKIGGQRKSLGDVSVTIHVFPRVPITYVIWAADDEFPASGNILFDASACHYLPTEDYALVSSLVVYQLCGMFKQRQS</sequence>
<evidence type="ECO:0000313" key="2">
    <source>
        <dbReference type="EMBL" id="KNZ71211.1"/>
    </source>
</evidence>
<dbReference type="Proteomes" id="UP000037175">
    <property type="component" value="Unassembled WGS sequence"/>
</dbReference>
<dbReference type="AlphaFoldDB" id="A0A0L6W6W5"/>
<protein>
    <recommendedName>
        <fullName evidence="1">DUF3786 domain-containing protein</fullName>
    </recommendedName>
</protein>
<dbReference type="Pfam" id="PF12654">
    <property type="entry name" value="DUF3786"/>
    <property type="match status" value="1"/>
</dbReference>
<reference evidence="3" key="1">
    <citation type="submission" date="2015-07" db="EMBL/GenBank/DDBJ databases">
        <title>Complete Genome of Thermincola ferriacetica strain Z-0001T.</title>
        <authorList>
            <person name="Lusk B."/>
            <person name="Badalamenti J.P."/>
            <person name="Parameswaran P."/>
            <person name="Bond D.R."/>
            <person name="Torres C.I."/>
        </authorList>
    </citation>
    <scope>NUCLEOTIDE SEQUENCE [LARGE SCALE GENOMIC DNA]</scope>
    <source>
        <strain evidence="3">Z-0001</strain>
    </source>
</reference>
<gene>
    <name evidence="2" type="ORF">Tfer_0290</name>
</gene>
<evidence type="ECO:0000259" key="1">
    <source>
        <dbReference type="Pfam" id="PF12654"/>
    </source>
</evidence>
<organism evidence="2 3">
    <name type="scientific">Thermincola ferriacetica</name>
    <dbReference type="NCBI Taxonomy" id="281456"/>
    <lineage>
        <taxon>Bacteria</taxon>
        <taxon>Bacillati</taxon>
        <taxon>Bacillota</taxon>
        <taxon>Clostridia</taxon>
        <taxon>Eubacteriales</taxon>
        <taxon>Thermincolaceae</taxon>
        <taxon>Thermincola</taxon>
    </lineage>
</organism>
<name>A0A0L6W6W5_9FIRM</name>
<dbReference type="EMBL" id="LGTE01000001">
    <property type="protein sequence ID" value="KNZ71211.1"/>
    <property type="molecule type" value="Genomic_DNA"/>
</dbReference>
<accession>A0A0L6W6W5</accession>
<feature type="domain" description="DUF3786" evidence="1">
    <location>
        <begin position="22"/>
        <end position="196"/>
    </location>
</feature>
<dbReference type="PATRIC" id="fig|281456.6.peg.304"/>
<proteinExistence type="predicted"/>
<dbReference type="RefSeq" id="WP_052216586.1">
    <property type="nucleotide sequence ID" value="NZ_LGTE01000001.1"/>
</dbReference>
<evidence type="ECO:0000313" key="3">
    <source>
        <dbReference type="Proteomes" id="UP000037175"/>
    </source>
</evidence>